<evidence type="ECO:0008006" key="2">
    <source>
        <dbReference type="Google" id="ProtNLM"/>
    </source>
</evidence>
<accession>A0A3G4ZNT3</accession>
<proteinExistence type="predicted"/>
<protein>
    <recommendedName>
        <fullName evidence="2">CR-type domain-containing protein</fullName>
    </recommendedName>
</protein>
<dbReference type="SUPFAM" id="SSF57938">
    <property type="entry name" value="DnaJ/Hsp40 cysteine-rich domain"/>
    <property type="match status" value="1"/>
</dbReference>
<reference evidence="1" key="1">
    <citation type="submission" date="2018-10" db="EMBL/GenBank/DDBJ databases">
        <title>Hidden diversity of soil giant viruses.</title>
        <authorList>
            <person name="Schulz F."/>
            <person name="Alteio L."/>
            <person name="Goudeau D."/>
            <person name="Ryan E.M."/>
            <person name="Malmstrom R.R."/>
            <person name="Blanchard J."/>
            <person name="Woyke T."/>
        </authorList>
    </citation>
    <scope>NUCLEOTIDE SEQUENCE</scope>
    <source>
        <strain evidence="1">TEV1</strain>
    </source>
</reference>
<dbReference type="EMBL" id="MK071979">
    <property type="protein sequence ID" value="AYV75129.1"/>
    <property type="molecule type" value="Genomic_DNA"/>
</dbReference>
<name>A0A3G4ZNT3_9VIRU</name>
<evidence type="ECO:0000313" key="1">
    <source>
        <dbReference type="EMBL" id="AYV75129.1"/>
    </source>
</evidence>
<gene>
    <name evidence="1" type="ORF">Terrestrivirus1_3</name>
</gene>
<organism evidence="1">
    <name type="scientific">Terrestrivirus sp</name>
    <dbReference type="NCBI Taxonomy" id="2487775"/>
    <lineage>
        <taxon>Viruses</taxon>
        <taxon>Varidnaviria</taxon>
        <taxon>Bamfordvirae</taxon>
        <taxon>Nucleocytoviricota</taxon>
        <taxon>Megaviricetes</taxon>
        <taxon>Imitervirales</taxon>
        <taxon>Mimiviridae</taxon>
        <taxon>Klosneuvirinae</taxon>
    </lineage>
</organism>
<sequence>MECPGCFSRGAVYDNENNKCIICVVCKGTGDFNNNTTNYNSTGTTYTRQSCNNCNKNNRGQVMTKVLLSDKCTSCDGNGFIEKQCPICFGTGNITYTYKKRINSGYVIKFFFCFPYIGNNTIVVDDKRIYPCGCRGVKRKNMCKNCDGIGKLSMVQYEKCTVCDGTGTLIY</sequence>
<dbReference type="InterPro" id="IPR036410">
    <property type="entry name" value="HSP_DnaJ_Cys-rich_dom_sf"/>
</dbReference>